<evidence type="ECO:0000313" key="1">
    <source>
        <dbReference type="EMBL" id="EUJ45615.1"/>
    </source>
</evidence>
<proteinExistence type="predicted"/>
<accession>W7D966</accession>
<name>W7D966_9LIST</name>
<comment type="caution">
    <text evidence="1">The sequence shown here is derived from an EMBL/GenBank/DDBJ whole genome shotgun (WGS) entry which is preliminary data.</text>
</comment>
<protein>
    <submittedName>
        <fullName evidence="1">Uncharacterized protein</fullName>
    </submittedName>
</protein>
<organism evidence="1 2">
    <name type="scientific">Listeria riparia FSL S10-1204</name>
    <dbReference type="NCBI Taxonomy" id="1265816"/>
    <lineage>
        <taxon>Bacteria</taxon>
        <taxon>Bacillati</taxon>
        <taxon>Bacillota</taxon>
        <taxon>Bacilli</taxon>
        <taxon>Bacillales</taxon>
        <taxon>Listeriaceae</taxon>
        <taxon>Listeria</taxon>
    </lineage>
</organism>
<evidence type="ECO:0000313" key="2">
    <source>
        <dbReference type="Proteomes" id="UP000019248"/>
    </source>
</evidence>
<keyword evidence="2" id="KW-1185">Reference proteome</keyword>
<gene>
    <name evidence="1" type="ORF">PRIP_07163</name>
</gene>
<dbReference type="Proteomes" id="UP000019248">
    <property type="component" value="Unassembled WGS sequence"/>
</dbReference>
<sequence length="60" mass="7007">MFGHVRIWRLVRRLRIQPQEPALRKLHALQKSQKRTFSAAAPVSFRAKRALSAFQFGFSI</sequence>
<dbReference type="EMBL" id="AODL01000007">
    <property type="protein sequence ID" value="EUJ45615.1"/>
    <property type="molecule type" value="Genomic_DNA"/>
</dbReference>
<dbReference type="AlphaFoldDB" id="W7D966"/>
<reference evidence="1 2" key="1">
    <citation type="journal article" date="2014" name="Int. J. Syst. Evol. Microbiol.">
        <title>Listeria floridensis sp. nov., Listeria aquatica sp. nov., Listeria cornellensis sp. nov., Listeria riparia sp. nov. and Listeria grandensis sp. nov., from agricultural and natural environments.</title>
        <authorList>
            <person name="den Bakker H.C."/>
            <person name="Warchocki S."/>
            <person name="Wright E.M."/>
            <person name="Allred A.F."/>
            <person name="Ahlstrom C."/>
            <person name="Manuel C.S."/>
            <person name="Stasiewicz M.J."/>
            <person name="Burrell A."/>
            <person name="Roof S."/>
            <person name="Strawn L."/>
            <person name="Fortes E.D."/>
            <person name="Nightingale K.K."/>
            <person name="Kephart D."/>
            <person name="Wiedmann M."/>
        </authorList>
    </citation>
    <scope>NUCLEOTIDE SEQUENCE [LARGE SCALE GENOMIC DNA]</scope>
    <source>
        <strain evidence="1 2">FSL S10-1204</strain>
    </source>
</reference>